<dbReference type="PROSITE" id="PS50127">
    <property type="entry name" value="UBC_2"/>
    <property type="match status" value="1"/>
</dbReference>
<feature type="domain" description="UBC core" evidence="1">
    <location>
        <begin position="219"/>
        <end position="371"/>
    </location>
</feature>
<accession>A0AAF5CZC5</accession>
<dbReference type="PANTHER" id="PTHR24067">
    <property type="entry name" value="UBIQUITIN-CONJUGATING ENZYME E2"/>
    <property type="match status" value="1"/>
</dbReference>
<organism evidence="2 3">
    <name type="scientific">Strongyloides stercoralis</name>
    <name type="common">Threadworm</name>
    <dbReference type="NCBI Taxonomy" id="6248"/>
    <lineage>
        <taxon>Eukaryota</taxon>
        <taxon>Metazoa</taxon>
        <taxon>Ecdysozoa</taxon>
        <taxon>Nematoda</taxon>
        <taxon>Chromadorea</taxon>
        <taxon>Rhabditida</taxon>
        <taxon>Tylenchina</taxon>
        <taxon>Panagrolaimomorpha</taxon>
        <taxon>Strongyloidoidea</taxon>
        <taxon>Strongyloididae</taxon>
        <taxon>Strongyloides</taxon>
    </lineage>
</organism>
<proteinExistence type="predicted"/>
<dbReference type="Pfam" id="PF00179">
    <property type="entry name" value="UQ_con"/>
    <property type="match status" value="1"/>
</dbReference>
<evidence type="ECO:0000313" key="2">
    <source>
        <dbReference type="Proteomes" id="UP000035681"/>
    </source>
</evidence>
<dbReference type="WBParaSite" id="TCONS_00004222.p1">
    <property type="protein sequence ID" value="TCONS_00004222.p1"/>
    <property type="gene ID" value="XLOC_001385"/>
</dbReference>
<protein>
    <submittedName>
        <fullName evidence="3">UBC core domain-containing protein</fullName>
    </submittedName>
</protein>
<name>A0AAF5CZC5_STRER</name>
<keyword evidence="2" id="KW-1185">Reference proteome</keyword>
<dbReference type="Gene3D" id="3.10.110.10">
    <property type="entry name" value="Ubiquitin Conjugating Enzyme"/>
    <property type="match status" value="1"/>
</dbReference>
<dbReference type="SUPFAM" id="SSF54495">
    <property type="entry name" value="UBC-like"/>
    <property type="match status" value="1"/>
</dbReference>
<reference evidence="3" key="1">
    <citation type="submission" date="2024-02" db="UniProtKB">
        <authorList>
            <consortium name="WormBaseParasite"/>
        </authorList>
    </citation>
    <scope>IDENTIFICATION</scope>
</reference>
<dbReference type="InterPro" id="IPR016135">
    <property type="entry name" value="UBQ-conjugating_enzyme/RWD"/>
</dbReference>
<dbReference type="InterPro" id="IPR050113">
    <property type="entry name" value="Ub_conjugating_enzyme"/>
</dbReference>
<dbReference type="SMART" id="SM00212">
    <property type="entry name" value="UBCc"/>
    <property type="match status" value="1"/>
</dbReference>
<evidence type="ECO:0000313" key="3">
    <source>
        <dbReference type="WBParaSite" id="TCONS_00004222.p1"/>
    </source>
</evidence>
<dbReference type="Proteomes" id="UP000035681">
    <property type="component" value="Unplaced"/>
</dbReference>
<dbReference type="InterPro" id="IPR000608">
    <property type="entry name" value="UBC"/>
</dbReference>
<sequence length="462" mass="52249">MSSHKFSQLANKIVSSSRLTLETSNTKFTPPATPIILSEKDVDNMANRIIPRMLQTRTVSGIPKNVGETPPTLEEFDPLNPGKWQIGVGGKILPRLPEGTRVGKLVMGKYGLYHPGVVKRRDAYAAGLEAGKMSEQATPFDKKCSDVAKTLSILCVFICIWNTITLVSGKPLPPYQNHKPPVNMSVVEAEKNDDVSTPAELGIEADIVDSDYKLGNDYVVNHHISFEYSLLVRKPIDGLYIIPSANDPFLWFGIIVIRCGVYTGGIFRFRFYIPKDFPNTKSVPKIQFELNIFHPCIYQKTNIVNLQRFFPDDFKANRHRLYHVLNYLQKMFFMLDVDIPTAANPEAAILWQSDKKQFKKLTSEIIRHCRAIVYDPPNDDDPNAIQFVPWNEEKYGPIRKLMFKTLNKNHFSAKDQASLSAILLQHSIGGSVPIHLPKMRPNKGFSWINTETMRSLTDLSLS</sequence>
<dbReference type="CDD" id="cd23814">
    <property type="entry name" value="UEV_AKTIP"/>
    <property type="match status" value="1"/>
</dbReference>
<dbReference type="AlphaFoldDB" id="A0AAF5CZC5"/>
<dbReference type="GO" id="GO:0032446">
    <property type="term" value="P:protein modification by small protein conjugation"/>
    <property type="evidence" value="ECO:0007669"/>
    <property type="project" value="UniProtKB-ARBA"/>
</dbReference>
<evidence type="ECO:0000259" key="1">
    <source>
        <dbReference type="PROSITE" id="PS50127"/>
    </source>
</evidence>